<dbReference type="PANTHER" id="PTHR11022:SF41">
    <property type="entry name" value="PEPTIDOGLYCAN-RECOGNITION PROTEIN LC-RELATED"/>
    <property type="match status" value="1"/>
</dbReference>
<feature type="transmembrane region" description="Helical" evidence="6">
    <location>
        <begin position="169"/>
        <end position="190"/>
    </location>
</feature>
<dbReference type="InterPro" id="IPR006619">
    <property type="entry name" value="PGRP_domain_met/bac"/>
</dbReference>
<dbReference type="InterPro" id="IPR036505">
    <property type="entry name" value="Amidase/PGRP_sf"/>
</dbReference>
<keyword evidence="6" id="KW-1133">Transmembrane helix</keyword>
<evidence type="ECO:0000256" key="4">
    <source>
        <dbReference type="ARBA" id="ARBA00057187"/>
    </source>
</evidence>
<dbReference type="Pfam" id="PF01510">
    <property type="entry name" value="Amidase_2"/>
    <property type="match status" value="1"/>
</dbReference>
<comment type="function">
    <text evidence="4">Peptidoglycan-recognition protein probably involved in innate immunity by binding to peptidoglycans (PGN) of bacteria and activating the prophenoloxidase (proPO) cascade immune response. Binds to 1,3-beta-D-glucan and PGN.</text>
</comment>
<evidence type="ECO:0000313" key="10">
    <source>
        <dbReference type="Proteomes" id="UP001516400"/>
    </source>
</evidence>
<comment type="similarity">
    <text evidence="1">Belongs to the N-acetylmuramoyl-L-alanine amidase 2 family.</text>
</comment>
<feature type="domain" description="Peptidoglycan recognition protein family" evidence="8">
    <location>
        <begin position="232"/>
        <end position="375"/>
    </location>
</feature>
<dbReference type="Proteomes" id="UP001516400">
    <property type="component" value="Unassembled WGS sequence"/>
</dbReference>
<dbReference type="GO" id="GO:0045087">
    <property type="term" value="P:innate immune response"/>
    <property type="evidence" value="ECO:0007669"/>
    <property type="project" value="UniProtKB-KW"/>
</dbReference>
<evidence type="ECO:0000256" key="1">
    <source>
        <dbReference type="ARBA" id="ARBA00007553"/>
    </source>
</evidence>
<proteinExistence type="inferred from homology"/>
<dbReference type="SUPFAM" id="SSF55846">
    <property type="entry name" value="N-acetylmuramoyl-L-alanine amidase-like"/>
    <property type="match status" value="1"/>
</dbReference>
<feature type="compositionally biased region" description="Basic and acidic residues" evidence="5">
    <location>
        <begin position="201"/>
        <end position="215"/>
    </location>
</feature>
<keyword evidence="10" id="KW-1185">Reference proteome</keyword>
<protein>
    <submittedName>
        <fullName evidence="9">Uncharacterized protein</fullName>
    </submittedName>
</protein>
<evidence type="ECO:0000313" key="9">
    <source>
        <dbReference type="EMBL" id="KAL3284287.1"/>
    </source>
</evidence>
<evidence type="ECO:0000256" key="5">
    <source>
        <dbReference type="SAM" id="MobiDB-lite"/>
    </source>
</evidence>
<sequence>MVQQPDTSSLDSNDFEDDSKYQIETVDSRLHPSGSAVVLQQNSPEERPPTFGNISVTNGTDIHFGNKTFYQGPVTIQQFLYGNNIKKAKKISESDFSTDAIGETDNSDIVSDFKTGIDNLACDETTTVIKKDDIDVKNNVKQAEQTVDKNEYATDHPLKHLLFNYRKTAVSVFVLVLILSVVAIVVPLVYRTTAETIEPSSEHLLPKDEESDHNTPVKAPIDPVTSLQPLKLKIVSRLEWLAQPPFKEVNTLKTPVPYVIISHTATENCSSQAQCKFQVRNIQTYHMESNGWWDIGYNFLVGGDGEVYFGRGWNKEGAHTYGYNIRSIGISFIGTFISMVPPGYQLIACKKLIQKGVDLGYIQKDYKLVGARQLQTTKSPGEALYREIQTWPHWVRKP</sequence>
<evidence type="ECO:0000256" key="6">
    <source>
        <dbReference type="SAM" id="Phobius"/>
    </source>
</evidence>
<evidence type="ECO:0000259" key="8">
    <source>
        <dbReference type="SMART" id="SM00701"/>
    </source>
</evidence>
<dbReference type="InterPro" id="IPR015510">
    <property type="entry name" value="PGRP"/>
</dbReference>
<gene>
    <name evidence="9" type="ORF">HHI36_018445</name>
</gene>
<dbReference type="FunFam" id="3.40.80.10:FF:000001">
    <property type="entry name" value="Peptidoglycan recognition protein 1"/>
    <property type="match status" value="1"/>
</dbReference>
<evidence type="ECO:0000256" key="2">
    <source>
        <dbReference type="ARBA" id="ARBA00022588"/>
    </source>
</evidence>
<dbReference type="EMBL" id="JABFTP020000165">
    <property type="protein sequence ID" value="KAL3284287.1"/>
    <property type="molecule type" value="Genomic_DNA"/>
</dbReference>
<keyword evidence="6" id="KW-0812">Transmembrane</keyword>
<reference evidence="9 10" key="1">
    <citation type="journal article" date="2021" name="BMC Biol.">
        <title>Horizontally acquired antibacterial genes associated with adaptive radiation of ladybird beetles.</title>
        <authorList>
            <person name="Li H.S."/>
            <person name="Tang X.F."/>
            <person name="Huang Y.H."/>
            <person name="Xu Z.Y."/>
            <person name="Chen M.L."/>
            <person name="Du X.Y."/>
            <person name="Qiu B.Y."/>
            <person name="Chen P.T."/>
            <person name="Zhang W."/>
            <person name="Slipinski A."/>
            <person name="Escalona H.E."/>
            <person name="Waterhouse R.M."/>
            <person name="Zwick A."/>
            <person name="Pang H."/>
        </authorList>
    </citation>
    <scope>NUCLEOTIDE SEQUENCE [LARGE SCALE GENOMIC DNA]</scope>
    <source>
        <strain evidence="9">SYSU2018</strain>
    </source>
</reference>
<keyword evidence="6" id="KW-0472">Membrane</keyword>
<feature type="domain" description="N-acetylmuramoyl-L-alanine amidase" evidence="7">
    <location>
        <begin position="244"/>
        <end position="381"/>
    </location>
</feature>
<keyword evidence="3" id="KW-0391">Immunity</keyword>
<comment type="caution">
    <text evidence="9">The sequence shown here is derived from an EMBL/GenBank/DDBJ whole genome shotgun (WGS) entry which is preliminary data.</text>
</comment>
<evidence type="ECO:0000259" key="7">
    <source>
        <dbReference type="SMART" id="SM00644"/>
    </source>
</evidence>
<dbReference type="AlphaFoldDB" id="A0ABD2NZZ6"/>
<dbReference type="SMART" id="SM00644">
    <property type="entry name" value="Ami_2"/>
    <property type="match status" value="1"/>
</dbReference>
<dbReference type="PANTHER" id="PTHR11022">
    <property type="entry name" value="PEPTIDOGLYCAN RECOGNITION PROTEIN"/>
    <property type="match status" value="1"/>
</dbReference>
<dbReference type="CDD" id="cd06583">
    <property type="entry name" value="PGRP"/>
    <property type="match status" value="1"/>
</dbReference>
<feature type="region of interest" description="Disordered" evidence="5">
    <location>
        <begin position="32"/>
        <end position="55"/>
    </location>
</feature>
<accession>A0ABD2NZZ6</accession>
<dbReference type="InterPro" id="IPR002502">
    <property type="entry name" value="Amidase_domain"/>
</dbReference>
<dbReference type="SMART" id="SM00701">
    <property type="entry name" value="PGRP"/>
    <property type="match status" value="1"/>
</dbReference>
<keyword evidence="2" id="KW-0399">Innate immunity</keyword>
<feature type="region of interest" description="Disordered" evidence="5">
    <location>
        <begin position="201"/>
        <end position="220"/>
    </location>
</feature>
<evidence type="ECO:0000256" key="3">
    <source>
        <dbReference type="ARBA" id="ARBA00022859"/>
    </source>
</evidence>
<organism evidence="9 10">
    <name type="scientific">Cryptolaemus montrouzieri</name>
    <dbReference type="NCBI Taxonomy" id="559131"/>
    <lineage>
        <taxon>Eukaryota</taxon>
        <taxon>Metazoa</taxon>
        <taxon>Ecdysozoa</taxon>
        <taxon>Arthropoda</taxon>
        <taxon>Hexapoda</taxon>
        <taxon>Insecta</taxon>
        <taxon>Pterygota</taxon>
        <taxon>Neoptera</taxon>
        <taxon>Endopterygota</taxon>
        <taxon>Coleoptera</taxon>
        <taxon>Polyphaga</taxon>
        <taxon>Cucujiformia</taxon>
        <taxon>Coccinelloidea</taxon>
        <taxon>Coccinellidae</taxon>
        <taxon>Scymninae</taxon>
        <taxon>Scymnini</taxon>
        <taxon>Cryptolaemus</taxon>
    </lineage>
</organism>
<name>A0ABD2NZZ6_9CUCU</name>
<dbReference type="Gene3D" id="3.40.80.10">
    <property type="entry name" value="Peptidoglycan recognition protein-like"/>
    <property type="match status" value="1"/>
</dbReference>